<feature type="compositionally biased region" description="Basic and acidic residues" evidence="1">
    <location>
        <begin position="308"/>
        <end position="332"/>
    </location>
</feature>
<dbReference type="Pfam" id="PF10197">
    <property type="entry name" value="Cir_N"/>
    <property type="match status" value="1"/>
</dbReference>
<dbReference type="EMBL" id="JAPEIS010000005">
    <property type="protein sequence ID" value="KAJ8066010.1"/>
    <property type="molecule type" value="Genomic_DNA"/>
</dbReference>
<feature type="compositionally biased region" description="Basic residues" evidence="1">
    <location>
        <begin position="393"/>
        <end position="406"/>
    </location>
</feature>
<sequence>MKFPKWTVPFMLRLLSLAGLTSASGDRAQLMIGLALSSPTPESLSQPLSLDLDFFVQSGDQQLHLPIMPLHLLGKKSWNVYNKDNIEKVRRDEAVAKAKEEAEEQQMQELDAERRMQILRGEIPTPLPIEDKLNEEEGPRERRSHGSREERKRRPRKRNGENDTDFEMRVAAQGTQSSKDERQLVLRKSTDGPLVDHAGNIDLFPQERSHKPRVEKNAEAEKEKEKKKKEYEDQYTMRFSNAAGLKQGLDNPWYSKARTQMKAIDEYNPGKDAWGNEDPRRKERDAARIVSNDPLVAMRQGAAQVRQVKKEREQWMKEKEREVRELEAEERRNKRKRRQDDDGKDDDLDGFSLDRPEKRSRSSYHRTDADHERERERRHRHRQRLEKDESDRHRHKHHHRHHHNRD</sequence>
<dbReference type="InterPro" id="IPR039875">
    <property type="entry name" value="LENG1-like"/>
</dbReference>
<feature type="compositionally biased region" description="Basic and acidic residues" evidence="1">
    <location>
        <begin position="129"/>
        <end position="152"/>
    </location>
</feature>
<feature type="compositionally biased region" description="Basic and acidic residues" evidence="1">
    <location>
        <begin position="178"/>
        <end position="190"/>
    </location>
</feature>
<name>A0A9X0ANQ3_9HELO</name>
<evidence type="ECO:0000313" key="5">
    <source>
        <dbReference type="Proteomes" id="UP001152300"/>
    </source>
</evidence>
<accession>A0A9X0ANQ3</accession>
<evidence type="ECO:0000313" key="4">
    <source>
        <dbReference type="EMBL" id="KAJ8066010.1"/>
    </source>
</evidence>
<dbReference type="PANTHER" id="PTHR22093">
    <property type="entry name" value="LEUKOCYTE RECEPTOR CLUSTER LRC MEMBER 1"/>
    <property type="match status" value="1"/>
</dbReference>
<dbReference type="Proteomes" id="UP001152300">
    <property type="component" value="Unassembled WGS sequence"/>
</dbReference>
<keyword evidence="2" id="KW-0732">Signal</keyword>
<gene>
    <name evidence="4" type="ORF">OCU04_005104</name>
</gene>
<dbReference type="AlphaFoldDB" id="A0A9X0ANQ3"/>
<feature type="compositionally biased region" description="Basic and acidic residues" evidence="1">
    <location>
        <begin position="205"/>
        <end position="232"/>
    </location>
</feature>
<feature type="compositionally biased region" description="Basic and acidic residues" evidence="1">
    <location>
        <begin position="352"/>
        <end position="375"/>
    </location>
</feature>
<protein>
    <recommendedName>
        <fullName evidence="3">CBF1-interacting co-repressor CIR N-terminal domain-containing protein</fullName>
    </recommendedName>
</protein>
<keyword evidence="5" id="KW-1185">Reference proteome</keyword>
<evidence type="ECO:0000256" key="1">
    <source>
        <dbReference type="SAM" id="MobiDB-lite"/>
    </source>
</evidence>
<feature type="compositionally biased region" description="Basic and acidic residues" evidence="1">
    <location>
        <begin position="277"/>
        <end position="287"/>
    </location>
</feature>
<dbReference type="PANTHER" id="PTHR22093:SF0">
    <property type="entry name" value="LEUKOCYTE RECEPTOR CLUSTER MEMBER 1"/>
    <property type="match status" value="1"/>
</dbReference>
<feature type="region of interest" description="Disordered" evidence="1">
    <location>
        <begin position="264"/>
        <end position="406"/>
    </location>
</feature>
<dbReference type="OrthoDB" id="2159131at2759"/>
<evidence type="ECO:0000259" key="3">
    <source>
        <dbReference type="SMART" id="SM01083"/>
    </source>
</evidence>
<organism evidence="4 5">
    <name type="scientific">Sclerotinia nivalis</name>
    <dbReference type="NCBI Taxonomy" id="352851"/>
    <lineage>
        <taxon>Eukaryota</taxon>
        <taxon>Fungi</taxon>
        <taxon>Dikarya</taxon>
        <taxon>Ascomycota</taxon>
        <taxon>Pezizomycotina</taxon>
        <taxon>Leotiomycetes</taxon>
        <taxon>Helotiales</taxon>
        <taxon>Sclerotiniaceae</taxon>
        <taxon>Sclerotinia</taxon>
    </lineage>
</organism>
<feature type="domain" description="CBF1-interacting co-repressor CIR N-terminal" evidence="3">
    <location>
        <begin position="77"/>
        <end position="113"/>
    </location>
</feature>
<feature type="chain" id="PRO_5040855561" description="CBF1-interacting co-repressor CIR N-terminal domain-containing protein" evidence="2">
    <location>
        <begin position="24"/>
        <end position="406"/>
    </location>
</feature>
<feature type="signal peptide" evidence="2">
    <location>
        <begin position="1"/>
        <end position="23"/>
    </location>
</feature>
<dbReference type="InterPro" id="IPR019339">
    <property type="entry name" value="CIR_N_dom"/>
</dbReference>
<comment type="caution">
    <text evidence="4">The sequence shown here is derived from an EMBL/GenBank/DDBJ whole genome shotgun (WGS) entry which is preliminary data.</text>
</comment>
<evidence type="ECO:0000256" key="2">
    <source>
        <dbReference type="SAM" id="SignalP"/>
    </source>
</evidence>
<proteinExistence type="predicted"/>
<reference evidence="4" key="1">
    <citation type="submission" date="2022-11" db="EMBL/GenBank/DDBJ databases">
        <title>Genome Resource of Sclerotinia nivalis Strain SnTB1, a Plant Pathogen Isolated from American Ginseng.</title>
        <authorList>
            <person name="Fan S."/>
        </authorList>
    </citation>
    <scope>NUCLEOTIDE SEQUENCE</scope>
    <source>
        <strain evidence="4">SnTB1</strain>
    </source>
</reference>
<feature type="region of interest" description="Disordered" evidence="1">
    <location>
        <begin position="120"/>
        <end position="232"/>
    </location>
</feature>
<dbReference type="SMART" id="SM01083">
    <property type="entry name" value="Cir_N"/>
    <property type="match status" value="1"/>
</dbReference>